<sequence length="68" mass="7791">MRDLFGEDPRRPSRRLTYDDAVKIQSMLLDGWTQNRIAAQFDVNSARVSEIKSGDKHSGSRAEAVKRR</sequence>
<feature type="region of interest" description="Disordered" evidence="1">
    <location>
        <begin position="48"/>
        <end position="68"/>
    </location>
</feature>
<proteinExistence type="predicted"/>
<organism evidence="2 3">
    <name type="scientific">Kaistia soli DSM 19436</name>
    <dbReference type="NCBI Taxonomy" id="1122133"/>
    <lineage>
        <taxon>Bacteria</taxon>
        <taxon>Pseudomonadati</taxon>
        <taxon>Pseudomonadota</taxon>
        <taxon>Alphaproteobacteria</taxon>
        <taxon>Hyphomicrobiales</taxon>
        <taxon>Kaistiaceae</taxon>
        <taxon>Kaistia</taxon>
    </lineage>
</organism>
<evidence type="ECO:0000256" key="1">
    <source>
        <dbReference type="SAM" id="MobiDB-lite"/>
    </source>
</evidence>
<reference evidence="2 3" key="1">
    <citation type="submission" date="2016-11" db="EMBL/GenBank/DDBJ databases">
        <authorList>
            <person name="Jaros S."/>
            <person name="Januszkiewicz K."/>
            <person name="Wedrychowicz H."/>
        </authorList>
    </citation>
    <scope>NUCLEOTIDE SEQUENCE [LARGE SCALE GENOMIC DNA]</scope>
    <source>
        <strain evidence="2 3">DSM 19436</strain>
    </source>
</reference>
<gene>
    <name evidence="2" type="ORF">SAMN02745157_2537</name>
</gene>
<evidence type="ECO:0000313" key="2">
    <source>
        <dbReference type="EMBL" id="SHF61038.1"/>
    </source>
</evidence>
<evidence type="ECO:0000313" key="3">
    <source>
        <dbReference type="Proteomes" id="UP000184485"/>
    </source>
</evidence>
<evidence type="ECO:0008006" key="4">
    <source>
        <dbReference type="Google" id="ProtNLM"/>
    </source>
</evidence>
<accession>A0A1M5D1Z9</accession>
<dbReference type="EMBL" id="FQUP01000002">
    <property type="protein sequence ID" value="SHF61038.1"/>
    <property type="molecule type" value="Genomic_DNA"/>
</dbReference>
<protein>
    <recommendedName>
        <fullName evidence="4">Homeodomain-like domain-containing protein</fullName>
    </recommendedName>
</protein>
<dbReference type="Proteomes" id="UP000184485">
    <property type="component" value="Unassembled WGS sequence"/>
</dbReference>
<keyword evidence="3" id="KW-1185">Reference proteome</keyword>
<dbReference type="OrthoDB" id="7869995at2"/>
<name>A0A1M5D1Z9_9HYPH</name>
<dbReference type="AlphaFoldDB" id="A0A1M5D1Z9"/>
<feature type="compositionally biased region" description="Basic and acidic residues" evidence="1">
    <location>
        <begin position="49"/>
        <end position="68"/>
    </location>
</feature>